<dbReference type="EMBL" id="BT085385">
    <property type="protein sequence ID" value="ACR35738.1"/>
    <property type="molecule type" value="mRNA"/>
</dbReference>
<proteinExistence type="evidence at transcript level"/>
<protein>
    <submittedName>
        <fullName evidence="1">Uncharacterized protein</fullName>
    </submittedName>
</protein>
<dbReference type="EMBL" id="BT069881">
    <property type="protein sequence ID" value="ACN36778.1"/>
    <property type="molecule type" value="mRNA"/>
</dbReference>
<reference evidence="1" key="2">
    <citation type="submission" date="2012-06" db="EMBL/GenBank/DDBJ databases">
        <authorList>
            <person name="Yu Y."/>
            <person name="Currie J."/>
            <person name="Lomeli R."/>
            <person name="Angelova A."/>
            <person name="Collura K."/>
            <person name="Wissotski M."/>
            <person name="Campos D."/>
            <person name="Kudrna D."/>
            <person name="Golser W."/>
            <person name="Ashely E."/>
            <person name="Descour A."/>
            <person name="Fernandes J."/>
            <person name="Soderlund C."/>
            <person name="Walbot V."/>
        </authorList>
    </citation>
    <scope>NUCLEOTIDE SEQUENCE</scope>
    <source>
        <strain evidence="1">B73</strain>
    </source>
</reference>
<sequence>MDRVLAWLVAPLGDDGVHRCLLRCLKLETVPGRPDPGSSSGVDHGSRLQKLDVEVAMVLGALEVAAVSGCGRDLAVH</sequence>
<evidence type="ECO:0000313" key="1">
    <source>
        <dbReference type="EMBL" id="ACN36778.1"/>
    </source>
</evidence>
<accession>C0PNL2</accession>
<name>C0PNL2_MAIZE</name>
<dbReference type="HOGENOM" id="CLU_2641729_0_0_1"/>
<dbReference type="AlphaFoldDB" id="C0PNL2"/>
<organism evidence="1">
    <name type="scientific">Zea mays</name>
    <name type="common">Maize</name>
    <dbReference type="NCBI Taxonomy" id="4577"/>
    <lineage>
        <taxon>Eukaryota</taxon>
        <taxon>Viridiplantae</taxon>
        <taxon>Streptophyta</taxon>
        <taxon>Embryophyta</taxon>
        <taxon>Tracheophyta</taxon>
        <taxon>Spermatophyta</taxon>
        <taxon>Magnoliopsida</taxon>
        <taxon>Liliopsida</taxon>
        <taxon>Poales</taxon>
        <taxon>Poaceae</taxon>
        <taxon>PACMAD clade</taxon>
        <taxon>Panicoideae</taxon>
        <taxon>Andropogonodae</taxon>
        <taxon>Andropogoneae</taxon>
        <taxon>Tripsacinae</taxon>
        <taxon>Zea</taxon>
    </lineage>
</organism>
<reference evidence="1" key="1">
    <citation type="journal article" date="2009" name="PLoS Genet.">
        <title>Sequencing, mapping, and analysis of 27,455 maize full-length cDNAs.</title>
        <authorList>
            <person name="Soderlund C."/>
            <person name="Descour A."/>
            <person name="Kudrna D."/>
            <person name="Bomhoff M."/>
            <person name="Boyd L."/>
            <person name="Currie J."/>
            <person name="Angelova A."/>
            <person name="Collura K."/>
            <person name="Wissotski M."/>
            <person name="Ashley E."/>
            <person name="Morrow D."/>
            <person name="Fernandes J."/>
            <person name="Walbot V."/>
            <person name="Yu Y."/>
        </authorList>
    </citation>
    <scope>NUCLEOTIDE SEQUENCE</scope>
    <source>
        <strain evidence="1">B73</strain>
    </source>
</reference>